<feature type="domain" description="TonB-dependent receptor plug" evidence="2">
    <location>
        <begin position="141"/>
        <end position="252"/>
    </location>
</feature>
<dbReference type="InterPro" id="IPR012910">
    <property type="entry name" value="Plug_dom"/>
</dbReference>
<dbReference type="RefSeq" id="WP_103933885.1">
    <property type="nucleotide sequence ID" value="NZ_FNVA01000005.1"/>
</dbReference>
<keyword evidence="1" id="KW-0732">Signal</keyword>
<evidence type="ECO:0000313" key="5">
    <source>
        <dbReference type="Proteomes" id="UP000236728"/>
    </source>
</evidence>
<evidence type="ECO:0000313" key="4">
    <source>
        <dbReference type="EMBL" id="SEG45549.1"/>
    </source>
</evidence>
<dbReference type="InterPro" id="IPR008969">
    <property type="entry name" value="CarboxyPept-like_regulatory"/>
</dbReference>
<dbReference type="GO" id="GO:0015344">
    <property type="term" value="F:siderophore uptake transmembrane transporter activity"/>
    <property type="evidence" value="ECO:0007669"/>
    <property type="project" value="TreeGrafter"/>
</dbReference>
<reference evidence="4 5" key="1">
    <citation type="submission" date="2016-10" db="EMBL/GenBank/DDBJ databases">
        <authorList>
            <person name="de Groot N.N."/>
        </authorList>
    </citation>
    <scope>NUCLEOTIDE SEQUENCE [LARGE SCALE GENOMIC DNA]</scope>
    <source>
        <strain evidence="4 5">DSM 22489</strain>
    </source>
</reference>
<dbReference type="GO" id="GO:0009279">
    <property type="term" value="C:cell outer membrane"/>
    <property type="evidence" value="ECO:0007669"/>
    <property type="project" value="TreeGrafter"/>
</dbReference>
<proteinExistence type="predicted"/>
<dbReference type="SUPFAM" id="SSF56935">
    <property type="entry name" value="Porins"/>
    <property type="match status" value="1"/>
</dbReference>
<dbReference type="Proteomes" id="UP000236728">
    <property type="component" value="Unassembled WGS sequence"/>
</dbReference>
<feature type="chain" id="PRO_5009292482" evidence="1">
    <location>
        <begin position="29"/>
        <end position="1232"/>
    </location>
</feature>
<name>A0A1H6A9X0_9BACT</name>
<dbReference type="SUPFAM" id="SSF49464">
    <property type="entry name" value="Carboxypeptidase regulatory domain-like"/>
    <property type="match status" value="1"/>
</dbReference>
<dbReference type="Pfam" id="PF07715">
    <property type="entry name" value="Plug"/>
    <property type="match status" value="1"/>
</dbReference>
<dbReference type="Gene3D" id="2.60.40.1120">
    <property type="entry name" value="Carboxypeptidase-like, regulatory domain"/>
    <property type="match status" value="1"/>
</dbReference>
<dbReference type="Pfam" id="PF25183">
    <property type="entry name" value="OMP_b-brl_4"/>
    <property type="match status" value="1"/>
</dbReference>
<dbReference type="PANTHER" id="PTHR30069:SF46">
    <property type="entry name" value="OAR PROTEIN"/>
    <property type="match status" value="1"/>
</dbReference>
<dbReference type="Gene3D" id="2.170.130.10">
    <property type="entry name" value="TonB-dependent receptor, plug domain"/>
    <property type="match status" value="1"/>
</dbReference>
<dbReference type="InterPro" id="IPR057601">
    <property type="entry name" value="Oar-like_b-barrel"/>
</dbReference>
<protein>
    <submittedName>
        <fullName evidence="4">TonB-dependent Receptor Plug Domain</fullName>
    </submittedName>
</protein>
<feature type="signal peptide" evidence="1">
    <location>
        <begin position="1"/>
        <end position="28"/>
    </location>
</feature>
<dbReference type="AlphaFoldDB" id="A0A1H6A9X0"/>
<dbReference type="InterPro" id="IPR039426">
    <property type="entry name" value="TonB-dep_rcpt-like"/>
</dbReference>
<dbReference type="GO" id="GO:0044718">
    <property type="term" value="P:siderophore transmembrane transport"/>
    <property type="evidence" value="ECO:0007669"/>
    <property type="project" value="TreeGrafter"/>
</dbReference>
<dbReference type="Pfam" id="PF13620">
    <property type="entry name" value="CarboxypepD_reg"/>
    <property type="match status" value="1"/>
</dbReference>
<keyword evidence="5" id="KW-1185">Reference proteome</keyword>
<evidence type="ECO:0000259" key="3">
    <source>
        <dbReference type="Pfam" id="PF25183"/>
    </source>
</evidence>
<keyword evidence="4" id="KW-0675">Receptor</keyword>
<sequence length="1232" mass="131555">MSQFLSRTRIAACIFATSLALSSPGAYAQDATTGSISGTVTDSTGAIIKGATITLINTDRNHVERTLTTNGAGFYTATGLPLGTYSVKISDQGFKTNTVTTLALHVGDALTVNRALSAGDASETVTVTADEALVNLQDATSAGLINAEQMNEMPLVTRNYETLLNLQPGVAFGGATDDLTRGPAGLSGASSTVAFSVNGGRTTSNGWTIDGADNLDRGANLTLYVYPSPDSISEFKTLRGQYSAEYGRNASGQVDVVTKSGTNKLHGSAYDYIRNDALDANGYANDFLGTHIGAYRYNVYGFSVGGPVEIPKVYHGKDKTFFFVSEEWQRIIQNLPATSALVPQASERAGDFSQSGYKNSAGQWTTGPITVCTAYTTNPATQVNTCTATGTQVTNISPTAQQYLKDIYSKIPVPDVTYNIAHNLDPHTILSSFKNTFNNLDSVVRIDQEFGQKIKIFYRYVHDTFPEILPQGQFTTVPIPGANTTVATNPGTQHLAKGQYIFSPTALLNVGYAFSNGNIVSTPSGFLGSSKSPDVNPSLVYANTVGVVPTVSVSGMTSLAGSLAYTDHGTNHQVFGDFTKILHNNTIIAGFSYNHYQKLENNTTGTQGAFSFATDAAFTNVPSNTAAGATEAQAYANFLTGNANGGFSQLSRDPVTDIKGALYEAFVQDNWKATKHLTINAGVRYAYYGQPWDANLLLSNFDPSQYSASKAPTIATTGLICFTGTCSQANSNAGQSTTPNPAADYAGINYINGLIYNGPNANNNNQASQFGNKVGNAQKTNFAPRFGFALDVFGDGKTSLRGGYGWAFDDAEVSYYETTVFNNPPAVATYSVGQTSFDSPAGGATTALSTTPGRIQAVPIDYKTPYVQQYSLDVQQQITPTLMLDVGYFGDHGTHLLGALNENQPVPGSWVGKVLPANSGSACIDPDTNAQSFLNSTCDRVLNQIKPYLGYFSVDSLRTIFSSNYNALQAKVTKRFKGKTYIDANYTWSRDLTNAQADYSGFDENIYNVNGDYGRAAVDRTNILSIDGVYELPWYRDQKGLVGHLVGGWEISGIYAIDSGLPLTVSASSAYSPNYNLPGGAASVFNGRTNTGYITDNAGLGALGNTNAGLRLNQLGDPNQGYGTKIHNKGYNALWFYSGAFAAAPPSQTNIAPTAKRGTIQGPGFNRLDLGVHRNFRLYDRLTFQFRAEAFNAVNHTNVQSINTAAGSTGTFGEVTGYRDARILQFAGRIEF</sequence>
<dbReference type="PANTHER" id="PTHR30069">
    <property type="entry name" value="TONB-DEPENDENT OUTER MEMBRANE RECEPTOR"/>
    <property type="match status" value="1"/>
</dbReference>
<organism evidence="4 5">
    <name type="scientific">Bryocella elongata</name>
    <dbReference type="NCBI Taxonomy" id="863522"/>
    <lineage>
        <taxon>Bacteria</taxon>
        <taxon>Pseudomonadati</taxon>
        <taxon>Acidobacteriota</taxon>
        <taxon>Terriglobia</taxon>
        <taxon>Terriglobales</taxon>
        <taxon>Acidobacteriaceae</taxon>
        <taxon>Bryocella</taxon>
    </lineage>
</organism>
<feature type="domain" description="TonB-dependent transporter Oar-like beta-barrel" evidence="3">
    <location>
        <begin position="257"/>
        <end position="1225"/>
    </location>
</feature>
<dbReference type="OrthoDB" id="97893at2"/>
<dbReference type="InterPro" id="IPR037066">
    <property type="entry name" value="Plug_dom_sf"/>
</dbReference>
<accession>A0A1H6A9X0</accession>
<dbReference type="EMBL" id="FNVA01000005">
    <property type="protein sequence ID" value="SEG45549.1"/>
    <property type="molecule type" value="Genomic_DNA"/>
</dbReference>
<evidence type="ECO:0000256" key="1">
    <source>
        <dbReference type="SAM" id="SignalP"/>
    </source>
</evidence>
<gene>
    <name evidence="4" type="ORF">SAMN05421819_3023</name>
</gene>
<evidence type="ECO:0000259" key="2">
    <source>
        <dbReference type="Pfam" id="PF07715"/>
    </source>
</evidence>